<comment type="pathway">
    <text evidence="7">Amino-acid biosynthesis; L-methionine biosynthesis via de novo pathway.</text>
</comment>
<dbReference type="GO" id="GO:0009086">
    <property type="term" value="P:methionine biosynthetic process"/>
    <property type="evidence" value="ECO:0007669"/>
    <property type="project" value="TreeGrafter"/>
</dbReference>
<dbReference type="Proteomes" id="UP000092840">
    <property type="component" value="Unassembled WGS sequence"/>
</dbReference>
<dbReference type="InterPro" id="IPR003171">
    <property type="entry name" value="Mehydrof_redctse-like"/>
</dbReference>
<sequence>MTLPLPKFSLETTGKSVQELSTVADLLPPHTPVNIAFLGNETHQQRIQAAVTIKALGLEPTPILSSRRITSKADLDYLVGELKYRADIKRLMFVGGDPVVPEGPYENSLALFESNILKTCDVETIVIAGYPEGHPHITSDQLMAALKWKIAFLRKNHYKIEITTQLAFCTTRIIKWVQDIRAVGIMEPIRIGVPCPTKVKTIRYFANLFGVPITADALAHYEMDIADEQLDAKTDSLFLELAQQIERLGIKNIYFHLYTLDGVSKNTSWIQNHL</sequence>
<evidence type="ECO:0000256" key="6">
    <source>
        <dbReference type="ARBA" id="ARBA00023002"/>
    </source>
</evidence>
<dbReference type="EMBL" id="FLRA01000021">
    <property type="protein sequence ID" value="SBT18506.1"/>
    <property type="molecule type" value="Genomic_DNA"/>
</dbReference>
<dbReference type="GO" id="GO:0035999">
    <property type="term" value="P:tetrahydrofolate interconversion"/>
    <property type="evidence" value="ECO:0007669"/>
    <property type="project" value="UniProtKB-UniPathway"/>
</dbReference>
<evidence type="ECO:0000256" key="2">
    <source>
        <dbReference type="ARBA" id="ARBA00004777"/>
    </source>
</evidence>
<comment type="cofactor">
    <cofactor evidence="1 9">
        <name>FAD</name>
        <dbReference type="ChEBI" id="CHEBI:57692"/>
    </cofactor>
</comment>
<evidence type="ECO:0000256" key="7">
    <source>
        <dbReference type="ARBA" id="ARBA00034478"/>
    </source>
</evidence>
<reference evidence="11 12" key="2">
    <citation type="submission" date="2016-06" db="EMBL/GenBank/DDBJ databases">
        <authorList>
            <person name="Rodrigo-Torres L."/>
            <person name="Arahal D.R."/>
        </authorList>
    </citation>
    <scope>NUCLEOTIDE SEQUENCE [LARGE SCALE GENOMIC DNA]</scope>
    <source>
        <strain evidence="11 12">CECT 5116</strain>
    </source>
</reference>
<dbReference type="InterPro" id="IPR029041">
    <property type="entry name" value="FAD-linked_oxidoreductase-like"/>
</dbReference>
<dbReference type="AlphaFoldDB" id="A0A1C3JTU2"/>
<keyword evidence="5 9" id="KW-0274">FAD</keyword>
<dbReference type="Proteomes" id="UP000092871">
    <property type="component" value="Unassembled WGS sequence"/>
</dbReference>
<organism evidence="10 13">
    <name type="scientific">Marinomonas gallaica</name>
    <dbReference type="NCBI Taxonomy" id="1806667"/>
    <lineage>
        <taxon>Bacteria</taxon>
        <taxon>Pseudomonadati</taxon>
        <taxon>Pseudomonadota</taxon>
        <taxon>Gammaproteobacteria</taxon>
        <taxon>Oceanospirillales</taxon>
        <taxon>Oceanospirillaceae</taxon>
        <taxon>Marinomonas</taxon>
    </lineage>
</organism>
<dbReference type="UniPathway" id="UPA00193"/>
<proteinExistence type="inferred from homology"/>
<dbReference type="OrthoDB" id="9812555at2"/>
<reference evidence="10 13" key="1">
    <citation type="submission" date="2016-06" db="EMBL/GenBank/DDBJ databases">
        <authorList>
            <person name="Kjaerup R.B."/>
            <person name="Dalgaard T.S."/>
            <person name="Juul-Madsen H.R."/>
        </authorList>
    </citation>
    <scope>NUCLEOTIDE SEQUENCE [LARGE SCALE GENOMIC DNA]</scope>
    <source>
        <strain evidence="10 13">CECT 5115</strain>
    </source>
</reference>
<dbReference type="EMBL" id="FLRB01000032">
    <property type="protein sequence ID" value="SBT22785.1"/>
    <property type="molecule type" value="Genomic_DNA"/>
</dbReference>
<evidence type="ECO:0000256" key="8">
    <source>
        <dbReference type="ARBA" id="ARBA00048628"/>
    </source>
</evidence>
<evidence type="ECO:0000256" key="4">
    <source>
        <dbReference type="ARBA" id="ARBA00022630"/>
    </source>
</evidence>
<evidence type="ECO:0000256" key="9">
    <source>
        <dbReference type="RuleBase" id="RU003862"/>
    </source>
</evidence>
<evidence type="ECO:0000256" key="5">
    <source>
        <dbReference type="ARBA" id="ARBA00022827"/>
    </source>
</evidence>
<dbReference type="PANTHER" id="PTHR45754:SF3">
    <property type="entry name" value="METHYLENETETRAHYDROFOLATE REDUCTASE (NADPH)"/>
    <property type="match status" value="1"/>
</dbReference>
<evidence type="ECO:0000256" key="3">
    <source>
        <dbReference type="ARBA" id="ARBA00006743"/>
    </source>
</evidence>
<name>A0A1C3JTU2_9GAMM</name>
<dbReference type="PANTHER" id="PTHR45754">
    <property type="entry name" value="METHYLENETETRAHYDROFOLATE REDUCTASE"/>
    <property type="match status" value="1"/>
</dbReference>
<protein>
    <recommendedName>
        <fullName evidence="9">Methylenetetrahydrofolate reductase</fullName>
    </recommendedName>
</protein>
<evidence type="ECO:0000313" key="11">
    <source>
        <dbReference type="EMBL" id="SBT22785.1"/>
    </source>
</evidence>
<comment type="catalytic activity">
    <reaction evidence="8">
        <text>(6S)-5-methyl-5,6,7,8-tetrahydrofolate + NAD(+) = (6R)-5,10-methylene-5,6,7,8-tetrahydrofolate + NADH + H(+)</text>
        <dbReference type="Rhea" id="RHEA:19821"/>
        <dbReference type="ChEBI" id="CHEBI:15378"/>
        <dbReference type="ChEBI" id="CHEBI:15636"/>
        <dbReference type="ChEBI" id="CHEBI:18608"/>
        <dbReference type="ChEBI" id="CHEBI:57540"/>
        <dbReference type="ChEBI" id="CHEBI:57945"/>
        <dbReference type="EC" id="1.5.1.54"/>
    </reaction>
    <physiologicalReaction direction="right-to-left" evidence="8">
        <dbReference type="Rhea" id="RHEA:19823"/>
    </physiologicalReaction>
</comment>
<evidence type="ECO:0000313" key="10">
    <source>
        <dbReference type="EMBL" id="SBT18506.1"/>
    </source>
</evidence>
<evidence type="ECO:0000256" key="1">
    <source>
        <dbReference type="ARBA" id="ARBA00001974"/>
    </source>
</evidence>
<keyword evidence="6 9" id="KW-0560">Oxidoreductase</keyword>
<dbReference type="Gene3D" id="3.20.20.220">
    <property type="match status" value="1"/>
</dbReference>
<keyword evidence="4 9" id="KW-0285">Flavoprotein</keyword>
<evidence type="ECO:0000313" key="13">
    <source>
        <dbReference type="Proteomes" id="UP000092871"/>
    </source>
</evidence>
<dbReference type="SUPFAM" id="SSF51730">
    <property type="entry name" value="FAD-linked oxidoreductase"/>
    <property type="match status" value="1"/>
</dbReference>
<comment type="pathway">
    <text evidence="2 9">One-carbon metabolism; tetrahydrofolate interconversion.</text>
</comment>
<accession>A0A1C3JTU2</accession>
<keyword evidence="12" id="KW-1185">Reference proteome</keyword>
<dbReference type="GO" id="GO:0005829">
    <property type="term" value="C:cytosol"/>
    <property type="evidence" value="ECO:0007669"/>
    <property type="project" value="TreeGrafter"/>
</dbReference>
<dbReference type="Pfam" id="PF02219">
    <property type="entry name" value="MTHFR"/>
    <property type="match status" value="1"/>
</dbReference>
<dbReference type="GO" id="GO:0071949">
    <property type="term" value="F:FAD binding"/>
    <property type="evidence" value="ECO:0007669"/>
    <property type="project" value="TreeGrafter"/>
</dbReference>
<dbReference type="RefSeq" id="WP_067037325.1">
    <property type="nucleotide sequence ID" value="NZ_FLRA01000021.1"/>
</dbReference>
<evidence type="ECO:0000313" key="12">
    <source>
        <dbReference type="Proteomes" id="UP000092840"/>
    </source>
</evidence>
<comment type="similarity">
    <text evidence="3 9">Belongs to the methylenetetrahydrofolate reductase family.</text>
</comment>
<dbReference type="GO" id="GO:0106312">
    <property type="term" value="F:methylenetetrahydrofolate reductase (NADH) activity"/>
    <property type="evidence" value="ECO:0007669"/>
    <property type="project" value="UniProtKB-EC"/>
</dbReference>
<gene>
    <name evidence="10" type="ORF">MGA5115_02637</name>
    <name evidence="11" type="ORF">MGA5116_03415</name>
</gene>